<accession>A0A2R6A6N1</accession>
<protein>
    <submittedName>
        <fullName evidence="1">Uncharacterized protein</fullName>
    </submittedName>
</protein>
<organism evidence="1 2">
    <name type="scientific">Candidatus Marsarchaeota G1 archaeon BE_D</name>
    <dbReference type="NCBI Taxonomy" id="1978156"/>
    <lineage>
        <taxon>Archaea</taxon>
        <taxon>Candidatus Marsarchaeota</taxon>
        <taxon>Candidatus Marsarchaeota group 1</taxon>
    </lineage>
</organism>
<comment type="caution">
    <text evidence="1">The sequence shown here is derived from an EMBL/GenBank/DDBJ whole genome shotgun (WGS) entry which is preliminary data.</text>
</comment>
<reference evidence="1 2" key="1">
    <citation type="submission" date="2017-04" db="EMBL/GenBank/DDBJ databases">
        <title>Novel microbial lineages endemic to geothermal iron-oxide mats fill important gaps in the evolutionary history of Archaea.</title>
        <authorList>
            <person name="Jay Z.J."/>
            <person name="Beam J.P."/>
            <person name="Dlakic M."/>
            <person name="Rusch D.B."/>
            <person name="Kozubal M.A."/>
            <person name="Inskeep W.P."/>
        </authorList>
    </citation>
    <scope>NUCLEOTIDE SEQUENCE [LARGE SCALE GENOMIC DNA]</scope>
    <source>
        <strain evidence="1">BE_D</strain>
    </source>
</reference>
<dbReference type="Proteomes" id="UP000240569">
    <property type="component" value="Unassembled WGS sequence"/>
</dbReference>
<gene>
    <name evidence="1" type="ORF">B9Q02_12215</name>
</gene>
<proteinExistence type="predicted"/>
<evidence type="ECO:0000313" key="2">
    <source>
        <dbReference type="Proteomes" id="UP000240569"/>
    </source>
</evidence>
<evidence type="ECO:0000313" key="1">
    <source>
        <dbReference type="EMBL" id="PSN82034.1"/>
    </source>
</evidence>
<dbReference type="AlphaFoldDB" id="A0A2R6A6N1"/>
<dbReference type="EMBL" id="NEXD01000185">
    <property type="protein sequence ID" value="PSN82034.1"/>
    <property type="molecule type" value="Genomic_DNA"/>
</dbReference>
<name>A0A2R6A6N1_9ARCH</name>
<sequence>MVAFVMFALTSAVTHIPDPTPNEQVIYVAKHDKNSFETADYGFDPYVTISAPHNRGQWMRQW</sequence>